<name>A0A1P7U071_9ALPH</name>
<keyword evidence="8" id="KW-0946">Virion</keyword>
<keyword evidence="7" id="KW-1040">Host Golgi apparatus</keyword>
<dbReference type="InterPro" id="IPR007629">
    <property type="entry name" value="Herpes_UL20"/>
</dbReference>
<sequence>MPWYRRGYHTTKPTDCDILLDYIGDEQLETNMQDTESIVTRVSDDIDCEDAAEYATMSSYLSGSIFTISKSCDMNPKFTRYVVLSWLSAFVLRPSCCIIFLVYAMDGHDNRFLILGATITAVFYGTLLLETYYMYRNIKNDVMPMDNCQQIFVGILSTLGAVIFGVFSYRMVFQDPRFMEKVLQLEENDKTDGAVVYLLMGATITYATVAVSDALGFLLPRLWTRALIKTCVPF</sequence>
<keyword evidence="9" id="KW-1043">Host membrane</keyword>
<protein>
    <submittedName>
        <fullName evidence="13">UL20 product homolog</fullName>
    </submittedName>
</protein>
<organism evidence="13 14">
    <name type="scientific">Marek's disease virus serotype 2 MDV2</name>
    <dbReference type="NCBI Taxonomy" id="36353"/>
    <lineage>
        <taxon>Viruses</taxon>
        <taxon>Duplodnaviria</taxon>
        <taxon>Heunggongvirae</taxon>
        <taxon>Peploviricota</taxon>
        <taxon>Herviviricetes</taxon>
        <taxon>Herpesvirales</taxon>
        <taxon>Orthoherpesviridae</taxon>
        <taxon>Alphaherpesvirinae</taxon>
        <taxon>Mardivirus</taxon>
        <taxon>Mardivirus gallidalpha3</taxon>
        <taxon>Gallid alphaherpesvirus 3</taxon>
    </lineage>
</organism>
<evidence type="ECO:0000256" key="1">
    <source>
        <dbReference type="ARBA" id="ARBA00004252"/>
    </source>
</evidence>
<keyword evidence="6 12" id="KW-0812">Transmembrane</keyword>
<keyword evidence="11 12" id="KW-0472">Membrane</keyword>
<feature type="transmembrane region" description="Helical" evidence="12">
    <location>
        <begin position="193"/>
        <end position="219"/>
    </location>
</feature>
<dbReference type="Pfam" id="PF04544">
    <property type="entry name" value="Herpes_UL20"/>
    <property type="match status" value="1"/>
</dbReference>
<dbReference type="GO" id="GO:0019058">
    <property type="term" value="P:viral life cycle"/>
    <property type="evidence" value="ECO:0007669"/>
    <property type="project" value="InterPro"/>
</dbReference>
<keyword evidence="10 12" id="KW-1133">Transmembrane helix</keyword>
<evidence type="ECO:0000256" key="2">
    <source>
        <dbReference type="ARBA" id="ARBA00004328"/>
    </source>
</evidence>
<keyword evidence="5" id="KW-1048">Host nucleus</keyword>
<gene>
    <name evidence="13" type="primary">ORF 26</name>
</gene>
<dbReference type="GO" id="GO:0044423">
    <property type="term" value="C:virion component"/>
    <property type="evidence" value="ECO:0007669"/>
    <property type="project" value="UniProtKB-KW"/>
</dbReference>
<reference evidence="13 14" key="1">
    <citation type="submission" date="1999-02" db="EMBL/GenBank/DDBJ databases">
        <title>The complete DNA sequence and transcription map of the unique long genome region of Marek's disease virus type 2.</title>
        <authorList>
            <person name="Jang H."/>
            <person name="Cai J."/>
            <person name="Izumiya Y."/>
            <person name="Murakami Y."/>
            <person name="Mochizuki M."/>
            <person name="Song C."/>
            <person name="Lee Y."/>
            <person name="Kai C."/>
            <person name="Takahashi E."/>
            <person name="Mikami T."/>
        </authorList>
    </citation>
    <scope>NUCLEOTIDE SEQUENCE [LARGE SCALE GENOMIC DNA]</scope>
    <source>
        <strain evidence="13">HPRS24</strain>
    </source>
</reference>
<evidence type="ECO:0000256" key="6">
    <source>
        <dbReference type="ARBA" id="ARBA00022692"/>
    </source>
</evidence>
<evidence type="ECO:0000256" key="5">
    <source>
        <dbReference type="ARBA" id="ARBA00022562"/>
    </source>
</evidence>
<evidence type="ECO:0000256" key="4">
    <source>
        <dbReference type="ARBA" id="ARBA00007652"/>
    </source>
</evidence>
<feature type="transmembrane region" description="Helical" evidence="12">
    <location>
        <begin position="111"/>
        <end position="130"/>
    </location>
</feature>
<feature type="transmembrane region" description="Helical" evidence="12">
    <location>
        <begin position="151"/>
        <end position="173"/>
    </location>
</feature>
<comment type="subcellular location">
    <subcellularLocation>
        <location evidence="1">Host Golgi apparatus membrane</location>
        <topology evidence="1">Multi-pass membrane protein</topology>
    </subcellularLocation>
    <subcellularLocation>
        <location evidence="3">Host nucleus membrane</location>
        <topology evidence="3">Multi-pass membrane protein</topology>
    </subcellularLocation>
    <subcellularLocation>
        <location evidence="2">Virion</location>
    </subcellularLocation>
</comment>
<evidence type="ECO:0000313" key="14">
    <source>
        <dbReference type="Proteomes" id="UP000133659"/>
    </source>
</evidence>
<evidence type="ECO:0000256" key="12">
    <source>
        <dbReference type="SAM" id="Phobius"/>
    </source>
</evidence>
<evidence type="ECO:0000313" key="13">
    <source>
        <dbReference type="EMBL" id="BAA82914.1"/>
    </source>
</evidence>
<evidence type="ECO:0000256" key="10">
    <source>
        <dbReference type="ARBA" id="ARBA00022989"/>
    </source>
</evidence>
<comment type="similarity">
    <text evidence="4">Belongs to the alphaherpesvirinae UL20 family.</text>
</comment>
<feature type="transmembrane region" description="Helical" evidence="12">
    <location>
        <begin position="81"/>
        <end position="105"/>
    </location>
</feature>
<accession>A0A1P7U071</accession>
<evidence type="ECO:0000256" key="7">
    <source>
        <dbReference type="ARBA" id="ARBA00022812"/>
    </source>
</evidence>
<dbReference type="EMBL" id="AB024414">
    <property type="protein sequence ID" value="BAA82914.1"/>
    <property type="molecule type" value="Genomic_DNA"/>
</dbReference>
<dbReference type="GO" id="GO:0044200">
    <property type="term" value="C:host cell nuclear membrane"/>
    <property type="evidence" value="ECO:0007669"/>
    <property type="project" value="UniProtKB-SubCell"/>
</dbReference>
<evidence type="ECO:0000256" key="9">
    <source>
        <dbReference type="ARBA" id="ARBA00022870"/>
    </source>
</evidence>
<dbReference type="Proteomes" id="UP000133659">
    <property type="component" value="Genome"/>
</dbReference>
<evidence type="ECO:0000256" key="3">
    <source>
        <dbReference type="ARBA" id="ARBA00004634"/>
    </source>
</evidence>
<proteinExistence type="inferred from homology"/>
<evidence type="ECO:0000256" key="11">
    <source>
        <dbReference type="ARBA" id="ARBA00023136"/>
    </source>
</evidence>
<dbReference type="GO" id="GO:0044178">
    <property type="term" value="C:host cell Golgi membrane"/>
    <property type="evidence" value="ECO:0007669"/>
    <property type="project" value="UniProtKB-SubCell"/>
</dbReference>
<evidence type="ECO:0000256" key="8">
    <source>
        <dbReference type="ARBA" id="ARBA00022844"/>
    </source>
</evidence>